<dbReference type="PROSITE" id="PS50097">
    <property type="entry name" value="BTB"/>
    <property type="match status" value="1"/>
</dbReference>
<dbReference type="EMBL" id="GL945444">
    <property type="protein sequence ID" value="EGO19337.1"/>
    <property type="molecule type" value="Genomic_DNA"/>
</dbReference>
<organism>
    <name type="scientific">Serpula lacrymans var. lacrymans (strain S7.9)</name>
    <name type="common">Dry rot fungus</name>
    <dbReference type="NCBI Taxonomy" id="578457"/>
    <lineage>
        <taxon>Eukaryota</taxon>
        <taxon>Fungi</taxon>
        <taxon>Dikarya</taxon>
        <taxon>Basidiomycota</taxon>
        <taxon>Agaricomycotina</taxon>
        <taxon>Agaricomycetes</taxon>
        <taxon>Agaricomycetidae</taxon>
        <taxon>Boletales</taxon>
        <taxon>Coniophorineae</taxon>
        <taxon>Serpulaceae</taxon>
        <taxon>Serpula</taxon>
    </lineage>
</organism>
<accession>F8PCD9</accession>
<dbReference type="InterPro" id="IPR011333">
    <property type="entry name" value="SKP1/BTB/POZ_sf"/>
</dbReference>
<proteinExistence type="predicted"/>
<dbReference type="OrthoDB" id="3157337at2759"/>
<protein>
    <recommendedName>
        <fullName evidence="1">BTB domain-containing protein</fullName>
    </recommendedName>
</protein>
<dbReference type="CDD" id="cd18186">
    <property type="entry name" value="BTB_POZ_ZBTB_KLHL-like"/>
    <property type="match status" value="1"/>
</dbReference>
<dbReference type="GeneID" id="18815900"/>
<evidence type="ECO:0000259" key="1">
    <source>
        <dbReference type="PROSITE" id="PS50097"/>
    </source>
</evidence>
<sequence length="345" mass="38555">MVGDPDTGVSRTPEVMESSKSTIHDDVYYIDDGDCVIQVGDTLFKVHRWVLSRDTSAFSDMFVVSGGGDKTHSDGELEGSSDTTPIFLQGDSVEQFRSLLWVLPNAILTRSSFITTDNVEFLAQVAEIAHKYQFSHIEERACVVLCEVPSNKAFWHSGVDSASRLLDISYICQDDCLRSKLLEAWIPRLLSRSIPAIPALLIADKYELQSLQGAAYYSYILRMDEMNSNGRLSPESLLNQIQYNGLLRGYWWLSHTSPLENIPTYERSSKCLGSVYCSQSWRSLWGKSCANLDVSPGIHRLDVLGKMRCATDAAYKQVSPSHEDYVKGDYAQGLFGCFVNIRAGI</sequence>
<name>F8PCD9_SERL9</name>
<dbReference type="KEGG" id="sla:SERLADRAFT_443388"/>
<evidence type="ECO:0000313" key="2">
    <source>
        <dbReference type="EMBL" id="EGO19337.1"/>
    </source>
</evidence>
<dbReference type="InterPro" id="IPR000210">
    <property type="entry name" value="BTB/POZ_dom"/>
</dbReference>
<dbReference type="SUPFAM" id="SSF54695">
    <property type="entry name" value="POZ domain"/>
    <property type="match status" value="1"/>
</dbReference>
<dbReference type="AlphaFoldDB" id="F8PCD9"/>
<dbReference type="HOGENOM" id="CLU_040061_1_0_1"/>
<dbReference type="Gene3D" id="3.30.710.10">
    <property type="entry name" value="Potassium Channel Kv1.1, Chain A"/>
    <property type="match status" value="1"/>
</dbReference>
<dbReference type="Proteomes" id="UP000008064">
    <property type="component" value="Unassembled WGS sequence"/>
</dbReference>
<dbReference type="RefSeq" id="XP_007324058.1">
    <property type="nucleotide sequence ID" value="XM_007323996.1"/>
</dbReference>
<gene>
    <name evidence="2" type="ORF">SERLADRAFT_443388</name>
</gene>
<dbReference type="Pfam" id="PF00651">
    <property type="entry name" value="BTB"/>
    <property type="match status" value="1"/>
</dbReference>
<reference evidence="2" key="1">
    <citation type="submission" date="2011-04" db="EMBL/GenBank/DDBJ databases">
        <title>Evolution of plant cell wall degrading machinery underlies the functional diversity of forest fungi.</title>
        <authorList>
            <consortium name="US DOE Joint Genome Institute (JGI-PGF)"/>
            <person name="Eastwood D.C."/>
            <person name="Floudas D."/>
            <person name="Binder M."/>
            <person name="Majcherczyk A."/>
            <person name="Schneider P."/>
            <person name="Aerts A."/>
            <person name="Asiegbu F.O."/>
            <person name="Baker S.E."/>
            <person name="Barry K."/>
            <person name="Bendiksby M."/>
            <person name="Blumentritt M."/>
            <person name="Coutinho P.M."/>
            <person name="Cullen D."/>
            <person name="Cullen D."/>
            <person name="Gathman A."/>
            <person name="Goodell B."/>
            <person name="Henrissat B."/>
            <person name="Ihrmark K."/>
            <person name="Kauserud H."/>
            <person name="Kohler A."/>
            <person name="LaButti K."/>
            <person name="Lapidus A."/>
            <person name="Lavin J.L."/>
            <person name="Lee Y.-H."/>
            <person name="Lindquist E."/>
            <person name="Lilly W."/>
            <person name="Lucas S."/>
            <person name="Morin E."/>
            <person name="Murat C."/>
            <person name="Oguiza J.A."/>
            <person name="Park J."/>
            <person name="Pisabarro A.G."/>
            <person name="Riley R."/>
            <person name="Rosling A."/>
            <person name="Salamov A."/>
            <person name="Schmidt O."/>
            <person name="Schmutz J."/>
            <person name="Skrede I."/>
            <person name="Stenlid J."/>
            <person name="Wiebenga A."/>
            <person name="Xie X."/>
            <person name="Kues U."/>
            <person name="Hibbett D.S."/>
            <person name="Hoffmeister D."/>
            <person name="Hogberg N."/>
            <person name="Martin F."/>
            <person name="Grigoriev I.V."/>
            <person name="Watkinson S.C."/>
        </authorList>
    </citation>
    <scope>NUCLEOTIDE SEQUENCE</scope>
    <source>
        <strain evidence="2">S7.9</strain>
    </source>
</reference>
<feature type="domain" description="BTB" evidence="1">
    <location>
        <begin position="33"/>
        <end position="62"/>
    </location>
</feature>